<feature type="signal peptide" evidence="1">
    <location>
        <begin position="1"/>
        <end position="19"/>
    </location>
</feature>
<evidence type="ECO:0000313" key="3">
    <source>
        <dbReference type="Proteomes" id="UP001597049"/>
    </source>
</evidence>
<dbReference type="Proteomes" id="UP001597049">
    <property type="component" value="Unassembled WGS sequence"/>
</dbReference>
<reference evidence="3" key="1">
    <citation type="journal article" date="2019" name="Int. J. Syst. Evol. Microbiol.">
        <title>The Global Catalogue of Microorganisms (GCM) 10K type strain sequencing project: providing services to taxonomists for standard genome sequencing and annotation.</title>
        <authorList>
            <consortium name="The Broad Institute Genomics Platform"/>
            <consortium name="The Broad Institute Genome Sequencing Center for Infectious Disease"/>
            <person name="Wu L."/>
            <person name="Ma J."/>
        </authorList>
    </citation>
    <scope>NUCLEOTIDE SEQUENCE [LARGE SCALE GENOMIC DNA]</scope>
    <source>
        <strain evidence="3">CCUG 56752</strain>
    </source>
</reference>
<comment type="caution">
    <text evidence="2">The sequence shown here is derived from an EMBL/GenBank/DDBJ whole genome shotgun (WGS) entry which is preliminary data.</text>
</comment>
<protein>
    <submittedName>
        <fullName evidence="2">Uncharacterized protein</fullName>
    </submittedName>
</protein>
<proteinExistence type="predicted"/>
<evidence type="ECO:0000256" key="1">
    <source>
        <dbReference type="SAM" id="SignalP"/>
    </source>
</evidence>
<keyword evidence="1" id="KW-0732">Signal</keyword>
<evidence type="ECO:0000313" key="2">
    <source>
        <dbReference type="EMBL" id="MFD0931001.1"/>
    </source>
</evidence>
<sequence>MKTLIPSISLIFFSVNCLAQDTFKKSYYISTFKDTTSGFIKDYDWKNNPEQIVIKKH</sequence>
<dbReference type="RefSeq" id="WP_379656343.1">
    <property type="nucleotide sequence ID" value="NZ_JBHTIV010000002.1"/>
</dbReference>
<name>A0ABW3GQE7_9FLAO</name>
<accession>A0ABW3GQE7</accession>
<feature type="chain" id="PRO_5047186936" evidence="1">
    <location>
        <begin position="20"/>
        <end position="57"/>
    </location>
</feature>
<keyword evidence="3" id="KW-1185">Reference proteome</keyword>
<organism evidence="2 3">
    <name type="scientific">Psychroflexus salinarum</name>
    <dbReference type="NCBI Taxonomy" id="546024"/>
    <lineage>
        <taxon>Bacteria</taxon>
        <taxon>Pseudomonadati</taxon>
        <taxon>Bacteroidota</taxon>
        <taxon>Flavobacteriia</taxon>
        <taxon>Flavobacteriales</taxon>
        <taxon>Flavobacteriaceae</taxon>
        <taxon>Psychroflexus</taxon>
    </lineage>
</organism>
<dbReference type="EMBL" id="JBHTIV010000002">
    <property type="protein sequence ID" value="MFD0931001.1"/>
    <property type="molecule type" value="Genomic_DNA"/>
</dbReference>
<gene>
    <name evidence="2" type="ORF">ACFQ0R_00165</name>
</gene>